<proteinExistence type="predicted"/>
<accession>A0ABU9KB44</accession>
<comment type="caution">
    <text evidence="3">The sequence shown here is derived from an EMBL/GenBank/DDBJ whole genome shotgun (WGS) entry which is preliminary data.</text>
</comment>
<sequence>MNPIKQEIDKIAIPSRLHERSVRGVERAKQERKGRGRGRIKKQMLSAVLVAALIVPTTAFAYQSLLADELYGSFQQVKKHFLGATMEGYLLFDAKLSQAQGELGKEDYKEFKDLLDVVISAKVDYGDRNGNIDYSLVPQQRLNELSSVYFDIQPYFDRLNGQRSSKEVLSPEEYEEYIEAMMTYEQIMVQSGIKDPSQVDEIPVHLQGEFVQARNLLWEVDEKITK</sequence>
<dbReference type="EMBL" id="JBBYAF010000026">
    <property type="protein sequence ID" value="MEL3973335.1"/>
    <property type="molecule type" value="Genomic_DNA"/>
</dbReference>
<keyword evidence="1" id="KW-0472">Membrane</keyword>
<evidence type="ECO:0000259" key="2">
    <source>
        <dbReference type="Pfam" id="PF12207"/>
    </source>
</evidence>
<dbReference type="Gene3D" id="1.10.3950.10">
    <property type="entry name" value="putative ecf-type sigma factor negative effector from bacillus cereus"/>
    <property type="match status" value="1"/>
</dbReference>
<feature type="transmembrane region" description="Helical" evidence="1">
    <location>
        <begin position="44"/>
        <end position="62"/>
    </location>
</feature>
<protein>
    <submittedName>
        <fullName evidence="3">DUF3600 domain-containing protein</fullName>
    </submittedName>
</protein>
<reference evidence="3 4" key="1">
    <citation type="submission" date="2024-04" db="EMBL/GenBank/DDBJ databases">
        <title>Bacillus oryzaecorticis sp. nov., a moderately halophilic bacterium isolated from rice husks.</title>
        <authorList>
            <person name="Zhu H.-S."/>
        </authorList>
    </citation>
    <scope>NUCLEOTIDE SEQUENCE [LARGE SCALE GENOMIC DNA]</scope>
    <source>
        <strain evidence="3 4">ZC255</strain>
    </source>
</reference>
<dbReference type="InterPro" id="IPR038267">
    <property type="entry name" value="ECF_sigma_eff"/>
</dbReference>
<name>A0ABU9KB44_9BACI</name>
<evidence type="ECO:0000313" key="4">
    <source>
        <dbReference type="Proteomes" id="UP001389717"/>
    </source>
</evidence>
<evidence type="ECO:0000313" key="3">
    <source>
        <dbReference type="EMBL" id="MEL3973335.1"/>
    </source>
</evidence>
<dbReference type="Pfam" id="PF12207">
    <property type="entry name" value="DUF3600"/>
    <property type="match status" value="1"/>
</dbReference>
<dbReference type="RefSeq" id="WP_341984556.1">
    <property type="nucleotide sequence ID" value="NZ_JBBYAF010000026.1"/>
</dbReference>
<feature type="domain" description="DUF3600" evidence="2">
    <location>
        <begin position="64"/>
        <end position="223"/>
    </location>
</feature>
<dbReference type="Proteomes" id="UP001389717">
    <property type="component" value="Unassembled WGS sequence"/>
</dbReference>
<evidence type="ECO:0000256" key="1">
    <source>
        <dbReference type="SAM" id="Phobius"/>
    </source>
</evidence>
<keyword evidence="1" id="KW-0812">Transmembrane</keyword>
<dbReference type="InterPro" id="IPR022019">
    <property type="entry name" value="DUF3600"/>
</dbReference>
<keyword evidence="1" id="KW-1133">Transmembrane helix</keyword>
<keyword evidence="4" id="KW-1185">Reference proteome</keyword>
<gene>
    <name evidence="3" type="ORF">AAEO50_13690</name>
</gene>
<organism evidence="3 4">
    <name type="scientific">Rossellomorea oryzaecorticis</name>
    <dbReference type="NCBI Taxonomy" id="1396505"/>
    <lineage>
        <taxon>Bacteria</taxon>
        <taxon>Bacillati</taxon>
        <taxon>Bacillota</taxon>
        <taxon>Bacilli</taxon>
        <taxon>Bacillales</taxon>
        <taxon>Bacillaceae</taxon>
        <taxon>Rossellomorea</taxon>
    </lineage>
</organism>